<dbReference type="GO" id="GO:0045087">
    <property type="term" value="P:innate immune response"/>
    <property type="evidence" value="ECO:0007669"/>
    <property type="project" value="TreeGrafter"/>
</dbReference>
<dbReference type="Proteomes" id="UP001142055">
    <property type="component" value="Chromosome 2"/>
</dbReference>
<gene>
    <name evidence="2" type="ORF">RDWZM_006411</name>
</gene>
<dbReference type="GO" id="GO:0035325">
    <property type="term" value="F:Toll-like receptor binding"/>
    <property type="evidence" value="ECO:0007669"/>
    <property type="project" value="TreeGrafter"/>
</dbReference>
<dbReference type="GO" id="GO:0002755">
    <property type="term" value="P:MyD88-dependent toll-like receptor signaling pathway"/>
    <property type="evidence" value="ECO:0007669"/>
    <property type="project" value="InterPro"/>
</dbReference>
<dbReference type="AlphaFoldDB" id="A0A9Q0RNA4"/>
<dbReference type="SUPFAM" id="SSF47986">
    <property type="entry name" value="DEATH domain"/>
    <property type="match status" value="1"/>
</dbReference>
<evidence type="ECO:0000259" key="1">
    <source>
        <dbReference type="PROSITE" id="PS50104"/>
    </source>
</evidence>
<sequence length="381" mass="43573">MSYQMDHRLSELMVRELPLNRRQQFSSYLNSEQILVADSGFARDYRGIAQQLNLTYSEIGKLEKMIDPFGTMLSMQSLAKYNVLELLRMIEVIGRYDLLDDMVPELIEDLIRNNPSTRTDQLLLYNTSSSTEEKIWYDAYVCYADVDLPFVRQLSEKLESEPYNLRLFIRERDLLGGNWIYETFAQLIESQCRRVLTILSPEFLTCPDCAFQAQFATGLAIEKRARLLIPIIYKPCMLPPIIRLLSKIDMSEGRMVGGQPPQWAMDRLIRSIRDESITNTRQIFPALPSNISGSENNRPTPPTPPIIELCSEQFPTVPNSPMDTIITTISNDSDEHGILIPVNNSHSTAKNSSNTLDSSKGDWFSKIKRKIKNGKTAIFNN</sequence>
<protein>
    <recommendedName>
        <fullName evidence="1">TIR domain-containing protein</fullName>
    </recommendedName>
</protein>
<dbReference type="GO" id="GO:0043123">
    <property type="term" value="P:positive regulation of canonical NF-kappaB signal transduction"/>
    <property type="evidence" value="ECO:0007669"/>
    <property type="project" value="InterPro"/>
</dbReference>
<dbReference type="OMA" id="QHLMCLE"/>
<dbReference type="PANTHER" id="PTHR15079">
    <property type="entry name" value="MYD88"/>
    <property type="match status" value="1"/>
</dbReference>
<evidence type="ECO:0000313" key="2">
    <source>
        <dbReference type="EMBL" id="KAJ6220599.1"/>
    </source>
</evidence>
<dbReference type="Pfam" id="PF13676">
    <property type="entry name" value="TIR_2"/>
    <property type="match status" value="1"/>
</dbReference>
<feature type="domain" description="TIR" evidence="1">
    <location>
        <begin position="135"/>
        <end position="276"/>
    </location>
</feature>
<accession>A0A9Q0RNA4</accession>
<organism evidence="2 3">
    <name type="scientific">Blomia tropicalis</name>
    <name type="common">Mite</name>
    <dbReference type="NCBI Taxonomy" id="40697"/>
    <lineage>
        <taxon>Eukaryota</taxon>
        <taxon>Metazoa</taxon>
        <taxon>Ecdysozoa</taxon>
        <taxon>Arthropoda</taxon>
        <taxon>Chelicerata</taxon>
        <taxon>Arachnida</taxon>
        <taxon>Acari</taxon>
        <taxon>Acariformes</taxon>
        <taxon>Sarcoptiformes</taxon>
        <taxon>Astigmata</taxon>
        <taxon>Glycyphagoidea</taxon>
        <taxon>Echimyopodidae</taxon>
        <taxon>Blomia</taxon>
    </lineage>
</organism>
<dbReference type="GO" id="GO:0005886">
    <property type="term" value="C:plasma membrane"/>
    <property type="evidence" value="ECO:0007669"/>
    <property type="project" value="TreeGrafter"/>
</dbReference>
<dbReference type="InterPro" id="IPR017281">
    <property type="entry name" value="Myelin_different_resp_MyD88"/>
</dbReference>
<dbReference type="GO" id="GO:0008063">
    <property type="term" value="P:Toll signaling pathway"/>
    <property type="evidence" value="ECO:0007669"/>
    <property type="project" value="TreeGrafter"/>
</dbReference>
<keyword evidence="3" id="KW-1185">Reference proteome</keyword>
<dbReference type="GO" id="GO:0070976">
    <property type="term" value="F:TIR domain binding"/>
    <property type="evidence" value="ECO:0007669"/>
    <property type="project" value="InterPro"/>
</dbReference>
<dbReference type="InterPro" id="IPR000157">
    <property type="entry name" value="TIR_dom"/>
</dbReference>
<dbReference type="SUPFAM" id="SSF52200">
    <property type="entry name" value="Toll/Interleukin receptor TIR domain"/>
    <property type="match status" value="1"/>
</dbReference>
<comment type="caution">
    <text evidence="2">The sequence shown here is derived from an EMBL/GenBank/DDBJ whole genome shotgun (WGS) entry which is preliminary data.</text>
</comment>
<dbReference type="GO" id="GO:0034142">
    <property type="term" value="P:toll-like receptor 4 signaling pathway"/>
    <property type="evidence" value="ECO:0007669"/>
    <property type="project" value="TreeGrafter"/>
</dbReference>
<reference evidence="2" key="1">
    <citation type="submission" date="2022-12" db="EMBL/GenBank/DDBJ databases">
        <title>Genome assemblies of Blomia tropicalis.</title>
        <authorList>
            <person name="Cui Y."/>
        </authorList>
    </citation>
    <scope>NUCLEOTIDE SEQUENCE</scope>
    <source>
        <tissue evidence="2">Adult mites</tissue>
    </source>
</reference>
<dbReference type="EMBL" id="JAPWDV010000002">
    <property type="protein sequence ID" value="KAJ6220599.1"/>
    <property type="molecule type" value="Genomic_DNA"/>
</dbReference>
<evidence type="ECO:0000313" key="3">
    <source>
        <dbReference type="Proteomes" id="UP001142055"/>
    </source>
</evidence>
<dbReference type="InterPro" id="IPR035897">
    <property type="entry name" value="Toll_tir_struct_dom_sf"/>
</dbReference>
<dbReference type="PROSITE" id="PS50104">
    <property type="entry name" value="TIR"/>
    <property type="match status" value="1"/>
</dbReference>
<dbReference type="GO" id="GO:0050830">
    <property type="term" value="P:defense response to Gram-positive bacterium"/>
    <property type="evidence" value="ECO:0007669"/>
    <property type="project" value="TreeGrafter"/>
</dbReference>
<name>A0A9Q0RNA4_BLOTA</name>
<dbReference type="SMART" id="SM00255">
    <property type="entry name" value="TIR"/>
    <property type="match status" value="1"/>
</dbReference>
<dbReference type="Gene3D" id="3.40.50.10140">
    <property type="entry name" value="Toll/interleukin-1 receptor homology (TIR) domain"/>
    <property type="match status" value="1"/>
</dbReference>
<dbReference type="InterPro" id="IPR011029">
    <property type="entry name" value="DEATH-like_dom_sf"/>
</dbReference>
<dbReference type="Gene3D" id="1.10.533.10">
    <property type="entry name" value="Death Domain, Fas"/>
    <property type="match status" value="1"/>
</dbReference>
<dbReference type="PANTHER" id="PTHR15079:SF3">
    <property type="entry name" value="MYELOID DIFFERENTIATION PRIMARY RESPONSE PROTEIN MYD88"/>
    <property type="match status" value="1"/>
</dbReference>
<proteinExistence type="predicted"/>